<dbReference type="Pfam" id="PF00386">
    <property type="entry name" value="C1q"/>
    <property type="match status" value="1"/>
</dbReference>
<dbReference type="PROSITE" id="PS50871">
    <property type="entry name" value="C1Q"/>
    <property type="match status" value="1"/>
</dbReference>
<dbReference type="InterPro" id="IPR001073">
    <property type="entry name" value="C1q_dom"/>
</dbReference>
<evidence type="ECO:0000256" key="2">
    <source>
        <dbReference type="ARBA" id="ARBA00022525"/>
    </source>
</evidence>
<dbReference type="GO" id="GO:0005576">
    <property type="term" value="C:extracellular region"/>
    <property type="evidence" value="ECO:0007669"/>
    <property type="project" value="UniProtKB-SubCell"/>
</dbReference>
<reference evidence="6 7" key="1">
    <citation type="submission" date="2024-02" db="EMBL/GenBank/DDBJ databases">
        <title>Chromosome-scale genome assembly of the rough periwinkle Littorina saxatilis.</title>
        <authorList>
            <person name="De Jode A."/>
            <person name="Faria R."/>
            <person name="Formenti G."/>
            <person name="Sims Y."/>
            <person name="Smith T.P."/>
            <person name="Tracey A."/>
            <person name="Wood J.M.D."/>
            <person name="Zagrodzka Z.B."/>
            <person name="Johannesson K."/>
            <person name="Butlin R.K."/>
            <person name="Leder E.H."/>
        </authorList>
    </citation>
    <scope>NUCLEOTIDE SEQUENCE [LARGE SCALE GENOMIC DNA]</scope>
    <source>
        <strain evidence="6">Snail1</strain>
        <tissue evidence="6">Muscle</tissue>
    </source>
</reference>
<feature type="signal peptide" evidence="4">
    <location>
        <begin position="1"/>
        <end position="26"/>
    </location>
</feature>
<feature type="coiled-coil region" evidence="3">
    <location>
        <begin position="51"/>
        <end position="81"/>
    </location>
</feature>
<keyword evidence="4" id="KW-0732">Signal</keyword>
<dbReference type="PANTHER" id="PTHR15427:SF50">
    <property type="entry name" value="COMPLEMENT C1Q TUMOR NECROSIS FACTOR-RELATED PROTEIN 2-LIKE"/>
    <property type="match status" value="1"/>
</dbReference>
<dbReference type="EMBL" id="JBAMIC010000001">
    <property type="protein sequence ID" value="KAK7115297.1"/>
    <property type="molecule type" value="Genomic_DNA"/>
</dbReference>
<gene>
    <name evidence="6" type="ORF">V1264_001193</name>
</gene>
<feature type="chain" id="PRO_5042832109" description="C1q domain-containing protein" evidence="4">
    <location>
        <begin position="27"/>
        <end position="244"/>
    </location>
</feature>
<evidence type="ECO:0000256" key="3">
    <source>
        <dbReference type="SAM" id="Coils"/>
    </source>
</evidence>
<sequence length="244" mass="26950">MMQPSHTVLSTFVMVVSSLLMSSAHSRLPDLAPKPQPYNAWVAGSNNCTCVRELTQLKKELQEESQQRQELKGALETYVSELYELRAMVRSLKNSTPPAEKYSKLRSLAKALPAVSFNAKLSYNRELKPLDTVVFDTVITNNGEAYNAETGKFTAPVPGTYVFYATILSGYNTKVETAIIINDKEVARMYSGAHDAHGSGSNAAIVNLKNGDSVWVRLLYQGGNHVHGYYSTFSGAIMTEQQEQ</sequence>
<dbReference type="InterPro" id="IPR008983">
    <property type="entry name" value="Tumour_necrosis_fac-like_dom"/>
</dbReference>
<name>A0AAN9C0U7_9CAEN</name>
<dbReference type="PRINTS" id="PR00007">
    <property type="entry name" value="COMPLEMNTC1Q"/>
</dbReference>
<feature type="domain" description="C1q" evidence="5">
    <location>
        <begin position="110"/>
        <end position="244"/>
    </location>
</feature>
<accession>A0AAN9C0U7</accession>
<evidence type="ECO:0000313" key="6">
    <source>
        <dbReference type="EMBL" id="KAK7115297.1"/>
    </source>
</evidence>
<evidence type="ECO:0000256" key="4">
    <source>
        <dbReference type="SAM" id="SignalP"/>
    </source>
</evidence>
<organism evidence="6 7">
    <name type="scientific">Littorina saxatilis</name>
    <dbReference type="NCBI Taxonomy" id="31220"/>
    <lineage>
        <taxon>Eukaryota</taxon>
        <taxon>Metazoa</taxon>
        <taxon>Spiralia</taxon>
        <taxon>Lophotrochozoa</taxon>
        <taxon>Mollusca</taxon>
        <taxon>Gastropoda</taxon>
        <taxon>Caenogastropoda</taxon>
        <taxon>Littorinimorpha</taxon>
        <taxon>Littorinoidea</taxon>
        <taxon>Littorinidae</taxon>
        <taxon>Littorina</taxon>
    </lineage>
</organism>
<evidence type="ECO:0000313" key="7">
    <source>
        <dbReference type="Proteomes" id="UP001374579"/>
    </source>
</evidence>
<comment type="subcellular location">
    <subcellularLocation>
        <location evidence="1">Secreted</location>
    </subcellularLocation>
</comment>
<keyword evidence="7" id="KW-1185">Reference proteome</keyword>
<dbReference type="SUPFAM" id="SSF49842">
    <property type="entry name" value="TNF-like"/>
    <property type="match status" value="1"/>
</dbReference>
<dbReference type="AlphaFoldDB" id="A0AAN9C0U7"/>
<dbReference type="Gene3D" id="2.60.120.40">
    <property type="match status" value="1"/>
</dbReference>
<comment type="caution">
    <text evidence="6">The sequence shown here is derived from an EMBL/GenBank/DDBJ whole genome shotgun (WGS) entry which is preliminary data.</text>
</comment>
<dbReference type="PANTHER" id="PTHR15427">
    <property type="entry name" value="EMILIN ELASTIN MICROFIBRIL INTERFACE-LOCATED PROTEIN ELASTIN MICROFIBRIL INTERFACER"/>
    <property type="match status" value="1"/>
</dbReference>
<proteinExistence type="predicted"/>
<dbReference type="InterPro" id="IPR050392">
    <property type="entry name" value="Collagen/C1q_domain"/>
</dbReference>
<evidence type="ECO:0000256" key="1">
    <source>
        <dbReference type="ARBA" id="ARBA00004613"/>
    </source>
</evidence>
<dbReference type="Proteomes" id="UP001374579">
    <property type="component" value="Unassembled WGS sequence"/>
</dbReference>
<dbReference type="SMART" id="SM00110">
    <property type="entry name" value="C1Q"/>
    <property type="match status" value="1"/>
</dbReference>
<evidence type="ECO:0000259" key="5">
    <source>
        <dbReference type="PROSITE" id="PS50871"/>
    </source>
</evidence>
<keyword evidence="2" id="KW-0964">Secreted</keyword>
<protein>
    <recommendedName>
        <fullName evidence="5">C1q domain-containing protein</fullName>
    </recommendedName>
</protein>
<keyword evidence="3" id="KW-0175">Coiled coil</keyword>